<feature type="region of interest" description="Disordered" evidence="1">
    <location>
        <begin position="159"/>
        <end position="197"/>
    </location>
</feature>
<dbReference type="AlphaFoldDB" id="A0A9W9TMU1"/>
<dbReference type="OrthoDB" id="2119945at2759"/>
<dbReference type="GeneID" id="83201856"/>
<gene>
    <name evidence="3" type="ORF">N7468_005256</name>
</gene>
<keyword evidence="4" id="KW-1185">Reference proteome</keyword>
<dbReference type="Proteomes" id="UP001150941">
    <property type="component" value="Unassembled WGS sequence"/>
</dbReference>
<dbReference type="InterPro" id="IPR013897">
    <property type="entry name" value="Duc1"/>
</dbReference>
<evidence type="ECO:0000259" key="2">
    <source>
        <dbReference type="Pfam" id="PF08588"/>
    </source>
</evidence>
<reference evidence="3" key="1">
    <citation type="submission" date="2022-11" db="EMBL/GenBank/DDBJ databases">
        <authorList>
            <person name="Petersen C."/>
        </authorList>
    </citation>
    <scope>NUCLEOTIDE SEQUENCE</scope>
    <source>
        <strain evidence="3">IBT 19713</strain>
    </source>
</reference>
<dbReference type="Pfam" id="PF08588">
    <property type="entry name" value="Duc1"/>
    <property type="match status" value="1"/>
</dbReference>
<accession>A0A9W9TMU1</accession>
<proteinExistence type="predicted"/>
<comment type="caution">
    <text evidence="3">The sequence shown here is derived from an EMBL/GenBank/DDBJ whole genome shotgun (WGS) entry which is preliminary data.</text>
</comment>
<dbReference type="PANTHER" id="PTHR34826:SF2">
    <property type="entry name" value="UPF0590 PROTEIN C409.17C"/>
    <property type="match status" value="1"/>
</dbReference>
<organism evidence="3 4">
    <name type="scientific">Penicillium chermesinum</name>
    <dbReference type="NCBI Taxonomy" id="63820"/>
    <lineage>
        <taxon>Eukaryota</taxon>
        <taxon>Fungi</taxon>
        <taxon>Dikarya</taxon>
        <taxon>Ascomycota</taxon>
        <taxon>Pezizomycotina</taxon>
        <taxon>Eurotiomycetes</taxon>
        <taxon>Eurotiomycetidae</taxon>
        <taxon>Eurotiales</taxon>
        <taxon>Aspergillaceae</taxon>
        <taxon>Penicillium</taxon>
    </lineage>
</organism>
<dbReference type="RefSeq" id="XP_058330293.1">
    <property type="nucleotide sequence ID" value="XM_058474553.1"/>
</dbReference>
<evidence type="ECO:0000256" key="1">
    <source>
        <dbReference type="SAM" id="MobiDB-lite"/>
    </source>
</evidence>
<name>A0A9W9TMU1_9EURO</name>
<dbReference type="PANTHER" id="PTHR34826">
    <property type="entry name" value="UPF0590 PROTEIN C409.17C"/>
    <property type="match status" value="1"/>
</dbReference>
<sequence>MSQPQNPPYRLVVAAGPDYDKTTHQIVEVNGETTSLSSEKGAVQVAVHIKDYNGLPKSCPESHPYFDHELHKSDTLSISLAFKLNTKVNGNDLVFGNDFDHSIKSRLPMGFSIAMNIVKTVIDPSIDGDAYAEKPYLYSPGLATWSQFRIGSKDDSIPAPDTVIEEGASDPAAQRVRDESKMPATSSERKKHFQSQQHREAFDFEAGRYYMADFSTGYINLSDLSLNLPGFRLPVHGLIDYGNHELRYVLKNRKTNEVYFVVVLVVMPFNESIPPEAQRGKNPYGFAEEEWKARA</sequence>
<evidence type="ECO:0000313" key="3">
    <source>
        <dbReference type="EMBL" id="KAJ5232300.1"/>
    </source>
</evidence>
<reference evidence="3" key="2">
    <citation type="journal article" date="2023" name="IMA Fungus">
        <title>Comparative genomic study of the Penicillium genus elucidates a diverse pangenome and 15 lateral gene transfer events.</title>
        <authorList>
            <person name="Petersen C."/>
            <person name="Sorensen T."/>
            <person name="Nielsen M.R."/>
            <person name="Sondergaard T.E."/>
            <person name="Sorensen J.L."/>
            <person name="Fitzpatrick D.A."/>
            <person name="Frisvad J.C."/>
            <person name="Nielsen K.L."/>
        </authorList>
    </citation>
    <scope>NUCLEOTIDE SEQUENCE</scope>
    <source>
        <strain evidence="3">IBT 19713</strain>
    </source>
</reference>
<feature type="domain" description="Domain of unknown function at the cortex 1" evidence="2">
    <location>
        <begin position="10"/>
        <end position="263"/>
    </location>
</feature>
<protein>
    <recommendedName>
        <fullName evidence="2">Domain of unknown function at the cortex 1 domain-containing protein</fullName>
    </recommendedName>
</protein>
<evidence type="ECO:0000313" key="4">
    <source>
        <dbReference type="Proteomes" id="UP001150941"/>
    </source>
</evidence>
<dbReference type="EMBL" id="JAPQKS010000004">
    <property type="protein sequence ID" value="KAJ5232300.1"/>
    <property type="molecule type" value="Genomic_DNA"/>
</dbReference>